<proteinExistence type="predicted"/>
<name>A0A0V1HW48_9BILA</name>
<dbReference type="Proteomes" id="UP000055024">
    <property type="component" value="Unassembled WGS sequence"/>
</dbReference>
<accession>A0A0V1HW48</accession>
<organism evidence="1 2">
    <name type="scientific">Trichinella zimbabwensis</name>
    <dbReference type="NCBI Taxonomy" id="268475"/>
    <lineage>
        <taxon>Eukaryota</taxon>
        <taxon>Metazoa</taxon>
        <taxon>Ecdysozoa</taxon>
        <taxon>Nematoda</taxon>
        <taxon>Enoplea</taxon>
        <taxon>Dorylaimia</taxon>
        <taxon>Trichinellida</taxon>
        <taxon>Trichinellidae</taxon>
        <taxon>Trichinella</taxon>
    </lineage>
</organism>
<keyword evidence="2" id="KW-1185">Reference proteome</keyword>
<evidence type="ECO:0000313" key="2">
    <source>
        <dbReference type="Proteomes" id="UP000055024"/>
    </source>
</evidence>
<protein>
    <submittedName>
        <fullName evidence="1">Uncharacterized protein</fullName>
    </submittedName>
</protein>
<comment type="caution">
    <text evidence="1">The sequence shown here is derived from an EMBL/GenBank/DDBJ whole genome shotgun (WGS) entry which is preliminary data.</text>
</comment>
<sequence length="195" mass="22007">MGGVRLQVPMNVTCVPFLQNFLKLFPSVISFFTTRFQSAPLWTDACAPSIVPGTFLGERWLQWLGGHAETTVDAAALLSDLSSVRGRNPCVHELMDVDRQRLFITLQQVAHLDVQRQPEFSPEHGGCRCHFCALVDTAVVRRISSHWCGFPSTMMDNMSRRVRLYSRNFLSRGTSVYNIFKLNKADVTGYELPVP</sequence>
<reference evidence="1 2" key="1">
    <citation type="submission" date="2015-01" db="EMBL/GenBank/DDBJ databases">
        <title>Evolution of Trichinella species and genotypes.</title>
        <authorList>
            <person name="Korhonen P.K."/>
            <person name="Edoardo P."/>
            <person name="Giuseppe L.R."/>
            <person name="Gasser R.B."/>
        </authorList>
    </citation>
    <scope>NUCLEOTIDE SEQUENCE [LARGE SCALE GENOMIC DNA]</scope>
    <source>
        <strain evidence="1">ISS1029</strain>
    </source>
</reference>
<dbReference type="AlphaFoldDB" id="A0A0V1HW48"/>
<evidence type="ECO:0000313" key="1">
    <source>
        <dbReference type="EMBL" id="KRZ14274.1"/>
    </source>
</evidence>
<dbReference type="EMBL" id="JYDP01000026">
    <property type="protein sequence ID" value="KRZ14274.1"/>
    <property type="molecule type" value="Genomic_DNA"/>
</dbReference>
<gene>
    <name evidence="1" type="ORF">T11_3997</name>
</gene>